<protein>
    <submittedName>
        <fullName evidence="7">Uncharacterized protein</fullName>
    </submittedName>
</protein>
<dbReference type="Pfam" id="PF17921">
    <property type="entry name" value="Integrase_H2C2"/>
    <property type="match status" value="1"/>
</dbReference>
<dbReference type="GO" id="GO:0016787">
    <property type="term" value="F:hydrolase activity"/>
    <property type="evidence" value="ECO:0007669"/>
    <property type="project" value="UniProtKB-KW"/>
</dbReference>
<dbReference type="InterPro" id="IPR050951">
    <property type="entry name" value="Retrovirus_Pol_polyprotein"/>
</dbReference>
<dbReference type="AlphaFoldDB" id="A0A7D9IUM9"/>
<dbReference type="SUPFAM" id="SSF56672">
    <property type="entry name" value="DNA/RNA polymerases"/>
    <property type="match status" value="1"/>
</dbReference>
<evidence type="ECO:0000256" key="1">
    <source>
        <dbReference type="ARBA" id="ARBA00022679"/>
    </source>
</evidence>
<reference evidence="7" key="1">
    <citation type="submission" date="2020-04" db="EMBL/GenBank/DDBJ databases">
        <authorList>
            <person name="Alioto T."/>
            <person name="Alioto T."/>
            <person name="Gomez Garrido J."/>
        </authorList>
    </citation>
    <scope>NUCLEOTIDE SEQUENCE</scope>
    <source>
        <strain evidence="7">A484AB</strain>
    </source>
</reference>
<name>A0A7D9IUM9_PARCT</name>
<accession>A0A7D9IUM9</accession>
<dbReference type="GO" id="GO:0003964">
    <property type="term" value="F:RNA-directed DNA polymerase activity"/>
    <property type="evidence" value="ECO:0007669"/>
    <property type="project" value="UniProtKB-KW"/>
</dbReference>
<dbReference type="CDD" id="cd09274">
    <property type="entry name" value="RNase_HI_RT_Ty3"/>
    <property type="match status" value="1"/>
</dbReference>
<dbReference type="Gene3D" id="1.10.340.70">
    <property type="match status" value="1"/>
</dbReference>
<keyword evidence="3" id="KW-0540">Nuclease</keyword>
<dbReference type="Gene3D" id="3.30.70.270">
    <property type="match status" value="2"/>
</dbReference>
<keyword evidence="6" id="KW-0695">RNA-directed DNA polymerase</keyword>
<evidence type="ECO:0000313" key="8">
    <source>
        <dbReference type="Proteomes" id="UP001152795"/>
    </source>
</evidence>
<evidence type="ECO:0000256" key="2">
    <source>
        <dbReference type="ARBA" id="ARBA00022695"/>
    </source>
</evidence>
<comment type="caution">
    <text evidence="7">The sequence shown here is derived from an EMBL/GenBank/DDBJ whole genome shotgun (WGS) entry which is preliminary data.</text>
</comment>
<evidence type="ECO:0000313" key="7">
    <source>
        <dbReference type="EMBL" id="CAB4014079.1"/>
    </source>
</evidence>
<keyword evidence="1" id="KW-0808">Transferase</keyword>
<dbReference type="OrthoDB" id="5984437at2759"/>
<dbReference type="Pfam" id="PF17917">
    <property type="entry name" value="RT_RNaseH"/>
    <property type="match status" value="1"/>
</dbReference>
<dbReference type="InterPro" id="IPR043128">
    <property type="entry name" value="Rev_trsase/Diguanyl_cyclase"/>
</dbReference>
<keyword evidence="4" id="KW-0255">Endonuclease</keyword>
<dbReference type="GO" id="GO:0004519">
    <property type="term" value="F:endonuclease activity"/>
    <property type="evidence" value="ECO:0007669"/>
    <property type="project" value="UniProtKB-KW"/>
</dbReference>
<dbReference type="PANTHER" id="PTHR37984:SF13">
    <property type="entry name" value="RIBONUCLEASE H"/>
    <property type="match status" value="1"/>
</dbReference>
<dbReference type="FunFam" id="1.10.340.70:FF:000003">
    <property type="entry name" value="Protein CBG25708"/>
    <property type="match status" value="1"/>
</dbReference>
<organism evidence="7 8">
    <name type="scientific">Paramuricea clavata</name>
    <name type="common">Red gorgonian</name>
    <name type="synonym">Violescent sea-whip</name>
    <dbReference type="NCBI Taxonomy" id="317549"/>
    <lineage>
        <taxon>Eukaryota</taxon>
        <taxon>Metazoa</taxon>
        <taxon>Cnidaria</taxon>
        <taxon>Anthozoa</taxon>
        <taxon>Octocorallia</taxon>
        <taxon>Malacalcyonacea</taxon>
        <taxon>Plexauridae</taxon>
        <taxon>Paramuricea</taxon>
    </lineage>
</organism>
<sequence>MENLHRVLQRLPESGLKLKREKFYFMLGEVIYLGMSISEAGISPTKEKVQAIKDAAPPANVSELQSFIGTANFLRVGAVLLQPGHDGSLQPVAFASRTLNTAEKNYAQIERESLAIVFGVTKFRQYLLGRHFKLLTDHKPLITLLGEHKSVPQLASAQIKRWSLLAAYNYMIEFISGKENVYADFLSRKPINIQPTPEEQNGWPEKPQPELQSYHTRRLELSHDDGILLWDTRVVIPESLRDILLKDLHAEHFGIVKMKQLARKYLWWPKLDEEIEERVIKASTACQEEAKSPNASQQAS</sequence>
<keyword evidence="8" id="KW-1185">Reference proteome</keyword>
<keyword evidence="5" id="KW-0378">Hydrolase</keyword>
<dbReference type="InterPro" id="IPR043502">
    <property type="entry name" value="DNA/RNA_pol_sf"/>
</dbReference>
<evidence type="ECO:0000256" key="4">
    <source>
        <dbReference type="ARBA" id="ARBA00022759"/>
    </source>
</evidence>
<keyword evidence="2" id="KW-0548">Nucleotidyltransferase</keyword>
<gene>
    <name evidence="7" type="ORF">PACLA_8A075511</name>
</gene>
<evidence type="ECO:0000256" key="5">
    <source>
        <dbReference type="ARBA" id="ARBA00022801"/>
    </source>
</evidence>
<dbReference type="Proteomes" id="UP001152795">
    <property type="component" value="Unassembled WGS sequence"/>
</dbReference>
<dbReference type="FunFam" id="3.10.20.370:FF:000001">
    <property type="entry name" value="Retrovirus-related Pol polyprotein from transposon 17.6-like protein"/>
    <property type="match status" value="1"/>
</dbReference>
<dbReference type="PANTHER" id="PTHR37984">
    <property type="entry name" value="PROTEIN CBG26694"/>
    <property type="match status" value="1"/>
</dbReference>
<evidence type="ECO:0000256" key="6">
    <source>
        <dbReference type="ARBA" id="ARBA00022918"/>
    </source>
</evidence>
<dbReference type="InterPro" id="IPR041588">
    <property type="entry name" value="Integrase_H2C2"/>
</dbReference>
<dbReference type="Gene3D" id="3.10.20.370">
    <property type="match status" value="1"/>
</dbReference>
<dbReference type="EMBL" id="CACRXK020008144">
    <property type="protein sequence ID" value="CAB4014079.1"/>
    <property type="molecule type" value="Genomic_DNA"/>
</dbReference>
<proteinExistence type="predicted"/>
<evidence type="ECO:0000256" key="3">
    <source>
        <dbReference type="ARBA" id="ARBA00022722"/>
    </source>
</evidence>
<dbReference type="InterPro" id="IPR041373">
    <property type="entry name" value="RT_RNaseH"/>
</dbReference>